<dbReference type="PANTHER" id="PTHR30522:SF0">
    <property type="entry name" value="NUCLEOSIDE TRIPHOSPHATE PYROPHOSPHOHYDROLASE"/>
    <property type="match status" value="1"/>
</dbReference>
<evidence type="ECO:0000259" key="1">
    <source>
        <dbReference type="Pfam" id="PF03819"/>
    </source>
</evidence>
<sequence>MSSEPVGSTSTERLVDAMRQIRDRCVWTQGIDHDMLVPYLIEESYELVEAVEAGTRDELVEELGDVLWQVVFHAEIASHDADAPFDFDDVAEAVTRKMVHRHPHVFGDEAAPTPEDVVRVWNAAKAEEKAKRSSALEGIPQGMPSLALADKVLGRAVPLGVGPTVDADVVDDEDALGEQLLAVVAAARANGLDAERALRGAVRRLSARVQDAERPVASPTDG</sequence>
<organism evidence="2 3">
    <name type="scientific">Plantibacter flavus</name>
    <dbReference type="NCBI Taxonomy" id="150123"/>
    <lineage>
        <taxon>Bacteria</taxon>
        <taxon>Bacillati</taxon>
        <taxon>Actinomycetota</taxon>
        <taxon>Actinomycetes</taxon>
        <taxon>Micrococcales</taxon>
        <taxon>Microbacteriaceae</taxon>
        <taxon>Plantibacter</taxon>
    </lineage>
</organism>
<reference evidence="2 3" key="1">
    <citation type="submission" date="2018-11" db="EMBL/GenBank/DDBJ databases">
        <title>Sequencing the genomes of 1000 actinobacteria strains.</title>
        <authorList>
            <person name="Klenk H.-P."/>
        </authorList>
    </citation>
    <scope>NUCLEOTIDE SEQUENCE [LARGE SCALE GENOMIC DNA]</scope>
    <source>
        <strain evidence="2 3">DSM 14012</strain>
    </source>
</reference>
<keyword evidence="3" id="KW-1185">Reference proteome</keyword>
<dbReference type="GO" id="GO:0046047">
    <property type="term" value="P:TTP catabolic process"/>
    <property type="evidence" value="ECO:0007669"/>
    <property type="project" value="TreeGrafter"/>
</dbReference>
<comment type="caution">
    <text evidence="2">The sequence shown here is derived from an EMBL/GenBank/DDBJ whole genome shotgun (WGS) entry which is preliminary data.</text>
</comment>
<dbReference type="RefSeq" id="WP_234993934.1">
    <property type="nucleotide sequence ID" value="NZ_FXAP01000001.1"/>
</dbReference>
<dbReference type="CDD" id="cd11528">
    <property type="entry name" value="NTP-PPase_MazG_Nterm"/>
    <property type="match status" value="1"/>
</dbReference>
<name>A0A3N2C172_9MICO</name>
<keyword evidence="2" id="KW-0378">Hydrolase</keyword>
<proteinExistence type="predicted"/>
<gene>
    <name evidence="2" type="ORF">EDD42_1304</name>
</gene>
<dbReference type="GO" id="GO:0046052">
    <property type="term" value="P:UTP catabolic process"/>
    <property type="evidence" value="ECO:0007669"/>
    <property type="project" value="TreeGrafter"/>
</dbReference>
<dbReference type="GO" id="GO:0046081">
    <property type="term" value="P:dUTP catabolic process"/>
    <property type="evidence" value="ECO:0007669"/>
    <property type="project" value="TreeGrafter"/>
</dbReference>
<dbReference type="GO" id="GO:0047429">
    <property type="term" value="F:nucleoside triphosphate diphosphatase activity"/>
    <property type="evidence" value="ECO:0007669"/>
    <property type="project" value="TreeGrafter"/>
</dbReference>
<dbReference type="GO" id="GO:0006203">
    <property type="term" value="P:dGTP catabolic process"/>
    <property type="evidence" value="ECO:0007669"/>
    <property type="project" value="TreeGrafter"/>
</dbReference>
<dbReference type="InterPro" id="IPR048015">
    <property type="entry name" value="NTP-PPase_MazG-like_N"/>
</dbReference>
<feature type="domain" description="NTP pyrophosphohydrolase MazG-like" evidence="1">
    <location>
        <begin position="33"/>
        <end position="106"/>
    </location>
</feature>
<dbReference type="InterPro" id="IPR011551">
    <property type="entry name" value="NTP_PyrPHydrolase_MazG"/>
</dbReference>
<dbReference type="GO" id="GO:0046076">
    <property type="term" value="P:dTTP catabolic process"/>
    <property type="evidence" value="ECO:0007669"/>
    <property type="project" value="TreeGrafter"/>
</dbReference>
<accession>A0A3N2C172</accession>
<dbReference type="AlphaFoldDB" id="A0A3N2C172"/>
<evidence type="ECO:0000313" key="3">
    <source>
        <dbReference type="Proteomes" id="UP000266915"/>
    </source>
</evidence>
<protein>
    <submittedName>
        <fullName evidence="2">XTP/dITP diphosphohydrolase</fullName>
    </submittedName>
</protein>
<dbReference type="Gene3D" id="1.10.287.1080">
    <property type="entry name" value="MazG-like"/>
    <property type="match status" value="2"/>
</dbReference>
<dbReference type="Pfam" id="PF03819">
    <property type="entry name" value="MazG"/>
    <property type="match status" value="1"/>
</dbReference>
<evidence type="ECO:0000313" key="2">
    <source>
        <dbReference type="EMBL" id="ROR81249.1"/>
    </source>
</evidence>
<dbReference type="GO" id="GO:0046061">
    <property type="term" value="P:dATP catabolic process"/>
    <property type="evidence" value="ECO:0007669"/>
    <property type="project" value="TreeGrafter"/>
</dbReference>
<dbReference type="Proteomes" id="UP000266915">
    <property type="component" value="Unassembled WGS sequence"/>
</dbReference>
<dbReference type="PANTHER" id="PTHR30522">
    <property type="entry name" value="NUCLEOSIDE TRIPHOSPHATE PYROPHOSPHOHYDROLASE"/>
    <property type="match status" value="1"/>
</dbReference>
<dbReference type="SUPFAM" id="SSF101386">
    <property type="entry name" value="all-alpha NTP pyrophosphatases"/>
    <property type="match status" value="1"/>
</dbReference>
<dbReference type="InterPro" id="IPR004518">
    <property type="entry name" value="MazG-like_dom"/>
</dbReference>
<dbReference type="EMBL" id="RKHL01000001">
    <property type="protein sequence ID" value="ROR81249.1"/>
    <property type="molecule type" value="Genomic_DNA"/>
</dbReference>